<evidence type="ECO:0000313" key="8">
    <source>
        <dbReference type="EMBL" id="RNL83434.1"/>
    </source>
</evidence>
<evidence type="ECO:0000256" key="5">
    <source>
        <dbReference type="ARBA" id="ARBA00022801"/>
    </source>
</evidence>
<keyword evidence="3 7" id="KW-0479">Metal-binding</keyword>
<evidence type="ECO:0000256" key="7">
    <source>
        <dbReference type="HAMAP-Rule" id="MF_00009"/>
    </source>
</evidence>
<dbReference type="InterPro" id="IPR002036">
    <property type="entry name" value="YbeY"/>
</dbReference>
<keyword evidence="6 7" id="KW-0862">Zinc</keyword>
<dbReference type="SUPFAM" id="SSF55486">
    <property type="entry name" value="Metalloproteases ('zincins'), catalytic domain"/>
    <property type="match status" value="1"/>
</dbReference>
<dbReference type="Proteomes" id="UP000267469">
    <property type="component" value="Unassembled WGS sequence"/>
</dbReference>
<keyword evidence="2 7" id="KW-0540">Nuclease</keyword>
<comment type="similarity">
    <text evidence="1 7">Belongs to the endoribonuclease YbeY family.</text>
</comment>
<dbReference type="GO" id="GO:0004222">
    <property type="term" value="F:metalloendopeptidase activity"/>
    <property type="evidence" value="ECO:0007669"/>
    <property type="project" value="InterPro"/>
</dbReference>
<feature type="binding site" evidence="7">
    <location>
        <position position="115"/>
    </location>
    <ligand>
        <name>Zn(2+)</name>
        <dbReference type="ChEBI" id="CHEBI:29105"/>
        <note>catalytic</note>
    </ligand>
</feature>
<keyword evidence="4 7" id="KW-0255">Endonuclease</keyword>
<dbReference type="AlphaFoldDB" id="A0A3N0E6G1"/>
<dbReference type="EC" id="3.1.-.-" evidence="7"/>
<keyword evidence="7" id="KW-0963">Cytoplasm</keyword>
<dbReference type="Gene3D" id="3.40.390.30">
    <property type="entry name" value="Metalloproteases ('zincins'), catalytic domain"/>
    <property type="match status" value="1"/>
</dbReference>
<dbReference type="NCBIfam" id="TIGR00043">
    <property type="entry name" value="rRNA maturation RNase YbeY"/>
    <property type="match status" value="1"/>
</dbReference>
<evidence type="ECO:0000256" key="2">
    <source>
        <dbReference type="ARBA" id="ARBA00022722"/>
    </source>
</evidence>
<dbReference type="RefSeq" id="WP_123216887.1">
    <property type="nucleotide sequence ID" value="NZ_RJTM01000105.1"/>
</dbReference>
<dbReference type="InterPro" id="IPR023091">
    <property type="entry name" value="MetalPrtase_cat_dom_sf_prd"/>
</dbReference>
<dbReference type="Pfam" id="PF02130">
    <property type="entry name" value="YbeY"/>
    <property type="match status" value="1"/>
</dbReference>
<comment type="cofactor">
    <cofactor evidence="7">
        <name>Zn(2+)</name>
        <dbReference type="ChEBI" id="CHEBI:29105"/>
    </cofactor>
    <text evidence="7">Binds 1 zinc ion.</text>
</comment>
<dbReference type="PANTHER" id="PTHR46986:SF1">
    <property type="entry name" value="ENDORIBONUCLEASE YBEY, CHLOROPLASTIC"/>
    <property type="match status" value="1"/>
</dbReference>
<comment type="subcellular location">
    <subcellularLocation>
        <location evidence="7">Cytoplasm</location>
    </subcellularLocation>
</comment>
<keyword evidence="9" id="KW-1185">Reference proteome</keyword>
<organism evidence="8 9">
    <name type="scientific">Sinomicrobium pectinilyticum</name>
    <dbReference type="NCBI Taxonomy" id="1084421"/>
    <lineage>
        <taxon>Bacteria</taxon>
        <taxon>Pseudomonadati</taxon>
        <taxon>Bacteroidota</taxon>
        <taxon>Flavobacteriia</taxon>
        <taxon>Flavobacteriales</taxon>
        <taxon>Flavobacteriaceae</taxon>
        <taxon>Sinomicrobium</taxon>
    </lineage>
</organism>
<dbReference type="OrthoDB" id="9811984at2"/>
<evidence type="ECO:0000256" key="4">
    <source>
        <dbReference type="ARBA" id="ARBA00022759"/>
    </source>
</evidence>
<comment type="caution">
    <text evidence="8">The sequence shown here is derived from an EMBL/GenBank/DDBJ whole genome shotgun (WGS) entry which is preliminary data.</text>
</comment>
<dbReference type="GO" id="GO:0005737">
    <property type="term" value="C:cytoplasm"/>
    <property type="evidence" value="ECO:0007669"/>
    <property type="project" value="UniProtKB-SubCell"/>
</dbReference>
<evidence type="ECO:0000256" key="1">
    <source>
        <dbReference type="ARBA" id="ARBA00010875"/>
    </source>
</evidence>
<feature type="binding site" evidence="7">
    <location>
        <position position="109"/>
    </location>
    <ligand>
        <name>Zn(2+)</name>
        <dbReference type="ChEBI" id="CHEBI:29105"/>
        <note>catalytic</note>
    </ligand>
</feature>
<evidence type="ECO:0000256" key="3">
    <source>
        <dbReference type="ARBA" id="ARBA00022723"/>
    </source>
</evidence>
<dbReference type="GO" id="GO:0006364">
    <property type="term" value="P:rRNA processing"/>
    <property type="evidence" value="ECO:0007669"/>
    <property type="project" value="UniProtKB-UniRule"/>
</dbReference>
<sequence>MISFHYELDFALEDEQRYADWITRVIASEEKLPGEISYIFCDDEYLLTLNQRYLDHDTLTDIISFDYTEGNMIHGDIYISIERVRENASDFGVDFEDELRRVIVHGVLHYCGYKDKSGEEAALMRSKEEDKMRMFHVEQ</sequence>
<gene>
    <name evidence="7 8" type="primary">ybeY</name>
    <name evidence="8" type="ORF">ED312_15265</name>
</gene>
<accession>A0A3N0E6G1</accession>
<dbReference type="HAMAP" id="MF_00009">
    <property type="entry name" value="Endoribonucl_YbeY"/>
    <property type="match status" value="1"/>
</dbReference>
<reference evidence="8 9" key="1">
    <citation type="submission" date="2018-10" db="EMBL/GenBank/DDBJ databases">
        <title>Sinomicrobium pectinilyticum sp. nov., a pectinase-producing bacterium isolated from alkaline and saline soil, and emended description of the genus Sinomicrobium.</title>
        <authorList>
            <person name="Cheng B."/>
            <person name="Li C."/>
            <person name="Lai Q."/>
            <person name="Du M."/>
            <person name="Shao Z."/>
            <person name="Xu P."/>
            <person name="Yang C."/>
        </authorList>
    </citation>
    <scope>NUCLEOTIDE SEQUENCE [LARGE SCALE GENOMIC DNA]</scope>
    <source>
        <strain evidence="8 9">5DNS001</strain>
    </source>
</reference>
<keyword evidence="7" id="KW-0690">Ribosome biogenesis</keyword>
<keyword evidence="7" id="KW-0698">rRNA processing</keyword>
<dbReference type="GO" id="GO:0008270">
    <property type="term" value="F:zinc ion binding"/>
    <property type="evidence" value="ECO:0007669"/>
    <property type="project" value="UniProtKB-UniRule"/>
</dbReference>
<comment type="function">
    <text evidence="7">Single strand-specific metallo-endoribonuclease involved in late-stage 70S ribosome quality control and in maturation of the 3' terminus of the 16S rRNA.</text>
</comment>
<keyword evidence="5 7" id="KW-0378">Hydrolase</keyword>
<feature type="binding site" evidence="7">
    <location>
        <position position="105"/>
    </location>
    <ligand>
        <name>Zn(2+)</name>
        <dbReference type="ChEBI" id="CHEBI:29105"/>
        <note>catalytic</note>
    </ligand>
</feature>
<protein>
    <recommendedName>
        <fullName evidence="7">Endoribonuclease YbeY</fullName>
        <ecNumber evidence="7">3.1.-.-</ecNumber>
    </recommendedName>
</protein>
<dbReference type="EMBL" id="RJTM01000105">
    <property type="protein sequence ID" value="RNL83434.1"/>
    <property type="molecule type" value="Genomic_DNA"/>
</dbReference>
<evidence type="ECO:0000256" key="6">
    <source>
        <dbReference type="ARBA" id="ARBA00022833"/>
    </source>
</evidence>
<dbReference type="GO" id="GO:0004521">
    <property type="term" value="F:RNA endonuclease activity"/>
    <property type="evidence" value="ECO:0007669"/>
    <property type="project" value="UniProtKB-UniRule"/>
</dbReference>
<proteinExistence type="inferred from homology"/>
<dbReference type="PANTHER" id="PTHR46986">
    <property type="entry name" value="ENDORIBONUCLEASE YBEY, CHLOROPLASTIC"/>
    <property type="match status" value="1"/>
</dbReference>
<evidence type="ECO:0000313" key="9">
    <source>
        <dbReference type="Proteomes" id="UP000267469"/>
    </source>
</evidence>
<name>A0A3N0E6G1_SINP1</name>